<dbReference type="InterPro" id="IPR036890">
    <property type="entry name" value="HATPase_C_sf"/>
</dbReference>
<dbReference type="PANTHER" id="PTHR10169">
    <property type="entry name" value="DNA TOPOISOMERASE/GYRASE"/>
    <property type="match status" value="1"/>
</dbReference>
<dbReference type="Pfam" id="PF00521">
    <property type="entry name" value="DNA_topoisoIV"/>
    <property type="match status" value="1"/>
</dbReference>
<evidence type="ECO:0000256" key="2">
    <source>
        <dbReference type="ARBA" id="ARBA00001913"/>
    </source>
</evidence>
<dbReference type="InterPro" id="IPR034157">
    <property type="entry name" value="TOPRIM_TopoII"/>
</dbReference>
<comment type="subunit">
    <text evidence="13">Homodimer.</text>
</comment>
<dbReference type="InterPro" id="IPR050634">
    <property type="entry name" value="DNA_Topoisomerase_II"/>
</dbReference>
<evidence type="ECO:0000256" key="11">
    <source>
        <dbReference type="ARBA" id="ARBA00023235"/>
    </source>
</evidence>
<dbReference type="PROSITE" id="PS00177">
    <property type="entry name" value="TOPOISOMERASE_II"/>
    <property type="match status" value="1"/>
</dbReference>
<feature type="compositionally biased region" description="Low complexity" evidence="14">
    <location>
        <begin position="1261"/>
        <end position="1274"/>
    </location>
</feature>
<dbReference type="Gene3D" id="3.90.199.10">
    <property type="entry name" value="Topoisomerase II, domain 5"/>
    <property type="match status" value="1"/>
</dbReference>
<comment type="catalytic activity">
    <reaction evidence="1 12 13">
        <text>ATP-dependent breakage, passage and rejoining of double-stranded DNA.</text>
        <dbReference type="EC" id="5.6.2.2"/>
    </reaction>
</comment>
<keyword evidence="9 12" id="KW-0799">Topoisomerase</keyword>
<dbReference type="PRINTS" id="PR01158">
    <property type="entry name" value="TOPISMRASEII"/>
</dbReference>
<dbReference type="Pfam" id="PF01751">
    <property type="entry name" value="Toprim"/>
    <property type="match status" value="1"/>
</dbReference>
<evidence type="ECO:0000256" key="5">
    <source>
        <dbReference type="ARBA" id="ARBA00022723"/>
    </source>
</evidence>
<feature type="compositionally biased region" description="Low complexity" evidence="14">
    <location>
        <begin position="1282"/>
        <end position="1311"/>
    </location>
</feature>
<dbReference type="SMART" id="SM00387">
    <property type="entry name" value="HATPase_c"/>
    <property type="match status" value="1"/>
</dbReference>
<dbReference type="InterPro" id="IPR006171">
    <property type="entry name" value="TOPRIM_dom"/>
</dbReference>
<dbReference type="Pfam" id="PF00204">
    <property type="entry name" value="DNA_gyraseB"/>
    <property type="match status" value="1"/>
</dbReference>
<dbReference type="Pfam" id="PF02518">
    <property type="entry name" value="HATPase_c"/>
    <property type="match status" value="1"/>
</dbReference>
<dbReference type="SUPFAM" id="SSF54211">
    <property type="entry name" value="Ribosomal protein S5 domain 2-like"/>
    <property type="match status" value="1"/>
</dbReference>
<evidence type="ECO:0000313" key="17">
    <source>
        <dbReference type="EMBL" id="CAL5226164.1"/>
    </source>
</evidence>
<dbReference type="Gene3D" id="3.30.230.10">
    <property type="match status" value="1"/>
</dbReference>
<proteinExistence type="inferred from homology"/>
<evidence type="ECO:0000313" key="18">
    <source>
        <dbReference type="Proteomes" id="UP001497392"/>
    </source>
</evidence>
<feature type="compositionally biased region" description="Acidic residues" evidence="14">
    <location>
        <begin position="1533"/>
        <end position="1554"/>
    </location>
</feature>
<comment type="similarity">
    <text evidence="4 13">Belongs to the type II topoisomerase family.</text>
</comment>
<dbReference type="InterPro" id="IPR013760">
    <property type="entry name" value="Topo_IIA-like_dom_sf"/>
</dbReference>
<dbReference type="PROSITE" id="PS52040">
    <property type="entry name" value="TOPO_IIA"/>
    <property type="match status" value="1"/>
</dbReference>
<evidence type="ECO:0000256" key="10">
    <source>
        <dbReference type="ARBA" id="ARBA00023125"/>
    </source>
</evidence>
<keyword evidence="5" id="KW-0479">Metal-binding</keyword>
<comment type="cofactor">
    <cofactor evidence="2">
        <name>Ca(2+)</name>
        <dbReference type="ChEBI" id="CHEBI:29108"/>
    </cofactor>
</comment>
<feature type="region of interest" description="Disordered" evidence="14">
    <location>
        <begin position="1332"/>
        <end position="1499"/>
    </location>
</feature>
<dbReference type="InterPro" id="IPR013758">
    <property type="entry name" value="Topo_IIA_A/C_ab"/>
</dbReference>
<dbReference type="Gene3D" id="3.30.1490.30">
    <property type="match status" value="1"/>
</dbReference>
<dbReference type="Gene3D" id="1.10.268.10">
    <property type="entry name" value="Topoisomerase, domain 3"/>
    <property type="match status" value="1"/>
</dbReference>
<keyword evidence="6 13" id="KW-0547">Nucleotide-binding</keyword>
<comment type="function">
    <text evidence="13">Control of topological states of DNA by transient breakage and subsequent rejoining of DNA strands. Topoisomerase II makes double-strand breaks.</text>
</comment>
<dbReference type="Gene3D" id="3.30.1360.40">
    <property type="match status" value="1"/>
</dbReference>
<gene>
    <name evidence="17" type="primary">g8989</name>
    <name evidence="17" type="ORF">VP750_LOCUS8070</name>
</gene>
<feature type="compositionally biased region" description="Acidic residues" evidence="14">
    <location>
        <begin position="1380"/>
        <end position="1391"/>
    </location>
</feature>
<feature type="region of interest" description="Disordered" evidence="14">
    <location>
        <begin position="1"/>
        <end position="41"/>
    </location>
</feature>
<dbReference type="SUPFAM" id="SSF56719">
    <property type="entry name" value="Type II DNA topoisomerase"/>
    <property type="match status" value="1"/>
</dbReference>
<dbReference type="CDD" id="cd03481">
    <property type="entry name" value="TopoIIA_Trans_ScTopoIIA"/>
    <property type="match status" value="1"/>
</dbReference>
<keyword evidence="7 13" id="KW-0067">ATP-binding</keyword>
<comment type="caution">
    <text evidence="17">The sequence shown here is derived from an EMBL/GenBank/DDBJ whole genome shotgun (WGS) entry which is preliminary data.</text>
</comment>
<dbReference type="InterPro" id="IPR013759">
    <property type="entry name" value="Topo_IIA_B_C"/>
</dbReference>
<evidence type="ECO:0000259" key="16">
    <source>
        <dbReference type="PROSITE" id="PS52040"/>
    </source>
</evidence>
<dbReference type="CDD" id="cd16930">
    <property type="entry name" value="HATPase_TopII-like"/>
    <property type="match status" value="1"/>
</dbReference>
<evidence type="ECO:0000256" key="13">
    <source>
        <dbReference type="RuleBase" id="RU362094"/>
    </source>
</evidence>
<evidence type="ECO:0000256" key="9">
    <source>
        <dbReference type="ARBA" id="ARBA00023029"/>
    </source>
</evidence>
<dbReference type="Gene3D" id="3.30.565.10">
    <property type="entry name" value="Histidine kinase-like ATPase, C-terminal domain"/>
    <property type="match status" value="1"/>
</dbReference>
<feature type="compositionally biased region" description="Acidic residues" evidence="14">
    <location>
        <begin position="1205"/>
        <end position="1220"/>
    </location>
</feature>
<feature type="compositionally biased region" description="Polar residues" evidence="14">
    <location>
        <begin position="28"/>
        <end position="37"/>
    </location>
</feature>
<evidence type="ECO:0000256" key="1">
    <source>
        <dbReference type="ARBA" id="ARBA00000185"/>
    </source>
</evidence>
<dbReference type="PANTHER" id="PTHR10169:SF38">
    <property type="entry name" value="DNA TOPOISOMERASE 2"/>
    <property type="match status" value="1"/>
</dbReference>
<dbReference type="EC" id="5.6.2.2" evidence="13"/>
<dbReference type="Proteomes" id="UP001497392">
    <property type="component" value="Unassembled WGS sequence"/>
</dbReference>
<feature type="compositionally biased region" description="Basic residues" evidence="14">
    <location>
        <begin position="1225"/>
        <end position="1235"/>
    </location>
</feature>
<sequence length="1554" mass="170632">MDVDYLGENAAEAAPHQGKGKAPAKSSKVLQPTTSHNQSKKAIEDIYQKKTQLEHILLRPDTYIGSTEKQQQKLWVHDGEQLVLKDIEYVPGLYKIFDEILVNAADNKVRDPKMDKLEVNIDPINNTISIWNNGDGVPVEMHKDENVYVPELIFGHLLTSSNYDDDEKKVTGGRNGYGAKLANIFSTEFTIETCDGKSLYKQTFSSNMSVKGKPVLKPAKKDTFTCVTFKPDLAKFGMIVLEEQTVSLMRKRVFDLAGVLGKTVKVFLNGQRLPIKSFKDYVDLYVKDKDAPRVHERVNDRWEVCICASEGQFQQVSFVNSICTVKGGTHVNHVVDQITKSLAEKMNKGKKTNVKPFMVKNYLSVFINCMIENPAFDSQTKETLTLRIASFGSKCDVGDAKFLKKLEACGITDLVNAFATFKNEKELKKTDGAKRQRITGLTKLDDANNAGGRSSEQCTLILTEGDSAKSLVIAGMSVAGRDNFGVFPLRGKLLNVRDASVTQINGNAEINAIKQILGLQHGKVYDSTKQLRYGHLMIMTDQDHDGSHIKGLIMNFLHHFYPSLLQVNGFLLEFITPIVKATKGKQKLAFFTMPEYEAWKETAAPGWTVKYYKGLGTSDKKEAQEYFADIDLHRKTFVHEGRQDDEAIELAFSKKKIEERKAWLAGFLPGTYLDQSVSEISYSDFVNKELILFSRADLERSIPSMVDGLKPGQRKILFCCFKRNIRKDVKVAQLSGFVSADTAYHHGETSLQSTIIGLAHNFIGSNNVNVLVPAGQFGTRLQGGKDAAGARYIMTRLDKIARVVFHEHDDKLLGYLKEEGQSIEPQWYLPVVPMVLINGAEGIGTGWSTYIPNYNPREVAANLRRLLSGEELEIMQPWYRGFKGTIQEVPSKTAGKSYNVYGTIAQVDDTTLDVTELPVRKWTQDYKEFLEGLIKPEEKAGPAVLADYREHHSDADVHFSLQLLPGQMDPCLAAGLHARFKLQSKISCGNMVLFDSKGVIRRYETAEEILRDFFELRMAYYGKRRLALIQVAEFHMQLLSNERRFILAVVAGELIISNRKKADIEAQLQRDDYDLMPANKKAVVVPSLDETPEQGAEEAIVEHKVNYDYLLSMPISSLTLEKVRAKQEEWDRQAAEVARLHATTPDQLYHADLDAFEAALDERDEEDAKEAELLVSQRGRAGRAGGAKAKKAVKQKKKVVHLDSDADDMSMDDDDEDSDFDGAPKKGRAPAKKPAAKAAPAAKAPPLAGRIIAPPPAPEISVSAASGSAAAAAVPKKRAPKAKAAQASQSSADTEPSASAAPAASAASAPAQELSLMDRLAGRMDHLSVDQAVPAASQVSNTAKAAAAPKPKRTAAKKKPIVLSDSEEEEDESLPSSASEPDEASDSEDDFSPEKKPKAAPAKRVLAAKKPAASKAAATSLSAAVAPAAAKRRPRAKAVEDADDEEVMSPAVVPKGKVRRMRESPFNKASGLAKPQPAKSRMAPAPASPDRNADSEDEVVDISGKAAAVAPAAARPARRAAVAAKVTYKEELSSEEEEAENDDAEGDSDFEASD</sequence>
<reference evidence="17 18" key="1">
    <citation type="submission" date="2024-06" db="EMBL/GenBank/DDBJ databases">
        <authorList>
            <person name="Kraege A."/>
            <person name="Thomma B."/>
        </authorList>
    </citation>
    <scope>NUCLEOTIDE SEQUENCE [LARGE SCALE GENOMIC DNA]</scope>
</reference>
<dbReference type="EMBL" id="CAXHTA020000016">
    <property type="protein sequence ID" value="CAL5226164.1"/>
    <property type="molecule type" value="Genomic_DNA"/>
</dbReference>
<dbReference type="PRINTS" id="PR00418">
    <property type="entry name" value="TPI2FAMILY"/>
</dbReference>
<feature type="region of interest" description="Disordered" evidence="14">
    <location>
        <begin position="1523"/>
        <end position="1554"/>
    </location>
</feature>
<evidence type="ECO:0000256" key="14">
    <source>
        <dbReference type="SAM" id="MobiDB-lite"/>
    </source>
</evidence>
<dbReference type="InterPro" id="IPR002205">
    <property type="entry name" value="Topo_IIA_dom_A"/>
</dbReference>
<feature type="domain" description="Topo IIA-type catalytic" evidence="16">
    <location>
        <begin position="702"/>
        <end position="1153"/>
    </location>
</feature>
<evidence type="ECO:0000256" key="7">
    <source>
        <dbReference type="ARBA" id="ARBA00022840"/>
    </source>
</evidence>
<evidence type="ECO:0000256" key="8">
    <source>
        <dbReference type="ARBA" id="ARBA00022842"/>
    </source>
</evidence>
<dbReference type="SMART" id="SM00433">
    <property type="entry name" value="TOP2c"/>
    <property type="match status" value="1"/>
</dbReference>
<evidence type="ECO:0000259" key="15">
    <source>
        <dbReference type="PROSITE" id="PS50880"/>
    </source>
</evidence>
<dbReference type="PROSITE" id="PS50880">
    <property type="entry name" value="TOPRIM"/>
    <property type="match status" value="1"/>
</dbReference>
<evidence type="ECO:0000256" key="12">
    <source>
        <dbReference type="PROSITE-ProRule" id="PRU01384"/>
    </source>
</evidence>
<feature type="domain" description="Toprim" evidence="15">
    <location>
        <begin position="458"/>
        <end position="577"/>
    </location>
</feature>
<feature type="active site" description="O-(5'-phospho-DNA)-tyrosine intermediate" evidence="12">
    <location>
        <position position="792"/>
    </location>
</feature>
<organism evidence="17 18">
    <name type="scientific">Coccomyxa viridis</name>
    <dbReference type="NCBI Taxonomy" id="1274662"/>
    <lineage>
        <taxon>Eukaryota</taxon>
        <taxon>Viridiplantae</taxon>
        <taxon>Chlorophyta</taxon>
        <taxon>core chlorophytes</taxon>
        <taxon>Trebouxiophyceae</taxon>
        <taxon>Trebouxiophyceae incertae sedis</taxon>
        <taxon>Coccomyxaceae</taxon>
        <taxon>Coccomyxa</taxon>
    </lineage>
</organism>
<dbReference type="SUPFAM" id="SSF55874">
    <property type="entry name" value="ATPase domain of HSP90 chaperone/DNA topoisomerase II/histidine kinase"/>
    <property type="match status" value="1"/>
</dbReference>
<name>A0ABP1G6K2_9CHLO</name>
<keyword evidence="11 12" id="KW-0413">Isomerase</keyword>
<dbReference type="CDD" id="cd03365">
    <property type="entry name" value="TOPRIM_TopoIIA"/>
    <property type="match status" value="1"/>
</dbReference>
<feature type="compositionally biased region" description="Basic residues" evidence="14">
    <location>
        <begin position="1188"/>
        <end position="1199"/>
    </location>
</feature>
<dbReference type="Gene3D" id="3.40.50.670">
    <property type="match status" value="1"/>
</dbReference>
<dbReference type="InterPro" id="IPR018522">
    <property type="entry name" value="TopoIIA_CS"/>
</dbReference>
<dbReference type="CDD" id="cd00187">
    <property type="entry name" value="TOP4c"/>
    <property type="match status" value="1"/>
</dbReference>
<dbReference type="InterPro" id="IPR014721">
    <property type="entry name" value="Ribsml_uS5_D2-typ_fold_subgr"/>
</dbReference>
<feature type="compositionally biased region" description="Low complexity" evidence="14">
    <location>
        <begin position="1236"/>
        <end position="1249"/>
    </location>
</feature>
<dbReference type="InterPro" id="IPR003594">
    <property type="entry name" value="HATPase_dom"/>
</dbReference>
<accession>A0ABP1G6K2</accession>
<dbReference type="InterPro" id="IPR001241">
    <property type="entry name" value="Topo_IIA"/>
</dbReference>
<evidence type="ECO:0000256" key="3">
    <source>
        <dbReference type="ARBA" id="ARBA00001946"/>
    </source>
</evidence>
<dbReference type="InterPro" id="IPR013506">
    <property type="entry name" value="Topo_IIA_bsu_dom2"/>
</dbReference>
<feature type="compositionally biased region" description="Basic residues" evidence="14">
    <location>
        <begin position="1350"/>
        <end position="1360"/>
    </location>
</feature>
<evidence type="ECO:0000256" key="4">
    <source>
        <dbReference type="ARBA" id="ARBA00011080"/>
    </source>
</evidence>
<comment type="cofactor">
    <cofactor evidence="3">
        <name>Mg(2+)</name>
        <dbReference type="ChEBI" id="CHEBI:18420"/>
    </cofactor>
</comment>
<keyword evidence="18" id="KW-1185">Reference proteome</keyword>
<dbReference type="InterPro" id="IPR013757">
    <property type="entry name" value="Topo_IIA_A_a_sf"/>
</dbReference>
<dbReference type="InterPro" id="IPR031660">
    <property type="entry name" value="TOPRIM_C"/>
</dbReference>
<feature type="region of interest" description="Disordered" evidence="14">
    <location>
        <begin position="1175"/>
        <end position="1311"/>
    </location>
</feature>
<dbReference type="InterPro" id="IPR020568">
    <property type="entry name" value="Ribosomal_Su5_D2-typ_SF"/>
</dbReference>
<keyword evidence="10 12" id="KW-0238">DNA-binding</keyword>
<evidence type="ECO:0000256" key="6">
    <source>
        <dbReference type="ARBA" id="ARBA00022741"/>
    </source>
</evidence>
<dbReference type="InterPro" id="IPR001154">
    <property type="entry name" value="TopoII_euk"/>
</dbReference>
<keyword evidence="8" id="KW-0460">Magnesium</keyword>
<dbReference type="Pfam" id="PF16898">
    <property type="entry name" value="TOPRIM_C"/>
    <property type="match status" value="1"/>
</dbReference>
<protein>
    <recommendedName>
        <fullName evidence="13">DNA topoisomerase 2</fullName>
        <ecNumber evidence="13">5.6.2.2</ecNumber>
    </recommendedName>
</protein>
<feature type="compositionally biased region" description="Low complexity" evidence="14">
    <location>
        <begin position="1399"/>
        <end position="1429"/>
    </location>
</feature>
<dbReference type="SMART" id="SM00434">
    <property type="entry name" value="TOP4c"/>
    <property type="match status" value="1"/>
</dbReference>